<feature type="transmembrane region" description="Helical" evidence="1">
    <location>
        <begin position="224"/>
        <end position="249"/>
    </location>
</feature>
<dbReference type="AlphaFoldDB" id="A0AAD3D0R0"/>
<evidence type="ECO:0000313" key="3">
    <source>
        <dbReference type="Proteomes" id="UP001054902"/>
    </source>
</evidence>
<reference evidence="2 3" key="1">
    <citation type="journal article" date="2021" name="Sci. Rep.">
        <title>The genome of the diatom Chaetoceros tenuissimus carries an ancient integrated fragment of an extant virus.</title>
        <authorList>
            <person name="Hongo Y."/>
            <person name="Kimura K."/>
            <person name="Takaki Y."/>
            <person name="Yoshida Y."/>
            <person name="Baba S."/>
            <person name="Kobayashi G."/>
            <person name="Nagasaki K."/>
            <person name="Hano T."/>
            <person name="Tomaru Y."/>
        </authorList>
    </citation>
    <scope>NUCLEOTIDE SEQUENCE [LARGE SCALE GENOMIC DNA]</scope>
    <source>
        <strain evidence="2 3">NIES-3715</strain>
    </source>
</reference>
<name>A0AAD3D0R0_9STRA</name>
<feature type="transmembrane region" description="Helical" evidence="1">
    <location>
        <begin position="173"/>
        <end position="194"/>
    </location>
</feature>
<keyword evidence="1" id="KW-0812">Transmembrane</keyword>
<keyword evidence="1" id="KW-0472">Membrane</keyword>
<protein>
    <submittedName>
        <fullName evidence="2">Uncharacterized protein</fullName>
    </submittedName>
</protein>
<proteinExistence type="predicted"/>
<evidence type="ECO:0000313" key="2">
    <source>
        <dbReference type="EMBL" id="GFH55558.1"/>
    </source>
</evidence>
<feature type="transmembrane region" description="Helical" evidence="1">
    <location>
        <begin position="120"/>
        <end position="141"/>
    </location>
</feature>
<keyword evidence="3" id="KW-1185">Reference proteome</keyword>
<organism evidence="2 3">
    <name type="scientific">Chaetoceros tenuissimus</name>
    <dbReference type="NCBI Taxonomy" id="426638"/>
    <lineage>
        <taxon>Eukaryota</taxon>
        <taxon>Sar</taxon>
        <taxon>Stramenopiles</taxon>
        <taxon>Ochrophyta</taxon>
        <taxon>Bacillariophyta</taxon>
        <taxon>Coscinodiscophyceae</taxon>
        <taxon>Chaetocerotophycidae</taxon>
        <taxon>Chaetocerotales</taxon>
        <taxon>Chaetocerotaceae</taxon>
        <taxon>Chaetoceros</taxon>
    </lineage>
</organism>
<gene>
    <name evidence="2" type="ORF">CTEN210_12034</name>
</gene>
<accession>A0AAD3D0R0</accession>
<feature type="transmembrane region" description="Helical" evidence="1">
    <location>
        <begin position="301"/>
        <end position="326"/>
    </location>
</feature>
<sequence>MLDASLLFSSPPSSIGDVISTVLEIFGQEWKTLMGLSALYLLSAITLGFTIGIFFAIFFAKEVAAIMQMASANAGGLHRHLLDYTSGISGASRLLEESYSYGQTYYNPADNFDFNPNKLAVFPVVFVLAVITLAFFASVFVGSLTHAAGEVYAGSTPVLKNSLQRGWLRKWTVFAYQFLVSSISFFIILITFILPVASDIKHQMDAAGGDMKKVNAQQIIGTEFVYALIMIVVFVIFTSLLVASIPAMIIENKSAIEAFKRSISLCKGYLCFIVCTVFCWNFLQLAAVAIVNMILAKLPAFISLIGHLIINVFTVSIAPVLSFVLYMSMRVRDEGLDQNQFANEIGSSVPIAEAVELNGGKYEAAKISEDGFV</sequence>
<dbReference type="EMBL" id="BLLK01000049">
    <property type="protein sequence ID" value="GFH55558.1"/>
    <property type="molecule type" value="Genomic_DNA"/>
</dbReference>
<feature type="transmembrane region" description="Helical" evidence="1">
    <location>
        <begin position="269"/>
        <end position="295"/>
    </location>
</feature>
<evidence type="ECO:0000256" key="1">
    <source>
        <dbReference type="SAM" id="Phobius"/>
    </source>
</evidence>
<feature type="transmembrane region" description="Helical" evidence="1">
    <location>
        <begin position="38"/>
        <end position="60"/>
    </location>
</feature>
<keyword evidence="1" id="KW-1133">Transmembrane helix</keyword>
<dbReference type="Proteomes" id="UP001054902">
    <property type="component" value="Unassembled WGS sequence"/>
</dbReference>
<comment type="caution">
    <text evidence="2">The sequence shown here is derived from an EMBL/GenBank/DDBJ whole genome shotgun (WGS) entry which is preliminary data.</text>
</comment>